<feature type="chain" id="PRO_5008389868" evidence="2">
    <location>
        <begin position="18"/>
        <end position="266"/>
    </location>
</feature>
<dbReference type="EMBL" id="CP015772">
    <property type="protein sequence ID" value="ANH82259.1"/>
    <property type="molecule type" value="Genomic_DNA"/>
</dbReference>
<dbReference type="PIRSF" id="PIRSF019271">
    <property type="entry name" value="Acid_Ptase_C"/>
    <property type="match status" value="1"/>
</dbReference>
<dbReference type="NCBIfam" id="TIGR01533">
    <property type="entry name" value="lipo_e_P4"/>
    <property type="match status" value="1"/>
</dbReference>
<dbReference type="GO" id="GO:0009279">
    <property type="term" value="C:cell outer membrane"/>
    <property type="evidence" value="ECO:0007669"/>
    <property type="project" value="InterPro"/>
</dbReference>
<name>A0A1A9I5C9_9BACT</name>
<dbReference type="AlphaFoldDB" id="A0A1A9I5C9"/>
<dbReference type="SFLD" id="SFLDS00003">
    <property type="entry name" value="Haloacid_Dehalogenase"/>
    <property type="match status" value="1"/>
</dbReference>
<dbReference type="PROSITE" id="PS51257">
    <property type="entry name" value="PROKAR_LIPOPROTEIN"/>
    <property type="match status" value="1"/>
</dbReference>
<keyword evidence="3" id="KW-0449">Lipoprotein</keyword>
<organism evidence="3 4">
    <name type="scientific">Niabella ginsenosidivorans</name>
    <dbReference type="NCBI Taxonomy" id="1176587"/>
    <lineage>
        <taxon>Bacteria</taxon>
        <taxon>Pseudomonadati</taxon>
        <taxon>Bacteroidota</taxon>
        <taxon>Chitinophagia</taxon>
        <taxon>Chitinophagales</taxon>
        <taxon>Chitinophagaceae</taxon>
        <taxon>Niabella</taxon>
    </lineage>
</organism>
<proteinExistence type="predicted"/>
<dbReference type="InterPro" id="IPR023214">
    <property type="entry name" value="HAD_sf"/>
</dbReference>
<keyword evidence="4" id="KW-1185">Reference proteome</keyword>
<dbReference type="InterPro" id="IPR005519">
    <property type="entry name" value="Acid_phosphat_B-like"/>
</dbReference>
<dbReference type="Proteomes" id="UP000077667">
    <property type="component" value="Chromosome"/>
</dbReference>
<feature type="signal peptide" evidence="2">
    <location>
        <begin position="1"/>
        <end position="17"/>
    </location>
</feature>
<dbReference type="PANTHER" id="PTHR31284:SF10">
    <property type="entry name" value="ACID PHOSPHATASE-LIKE PROTEIN"/>
    <property type="match status" value="1"/>
</dbReference>
<dbReference type="SUPFAM" id="SSF56784">
    <property type="entry name" value="HAD-like"/>
    <property type="match status" value="1"/>
</dbReference>
<dbReference type="SFLD" id="SFLDG01125">
    <property type="entry name" value="C1.1:_Acid_Phosphatase_Like"/>
    <property type="match status" value="1"/>
</dbReference>
<protein>
    <submittedName>
        <fullName evidence="3">5'-nucleotidase, lipoprotein e(P4) family</fullName>
    </submittedName>
</protein>
<dbReference type="KEGG" id="nia:A8C56_15975"/>
<dbReference type="Pfam" id="PF03767">
    <property type="entry name" value="Acid_phosphat_B"/>
    <property type="match status" value="1"/>
</dbReference>
<accession>A0A1A9I5C9</accession>
<evidence type="ECO:0000313" key="4">
    <source>
        <dbReference type="Proteomes" id="UP000077667"/>
    </source>
</evidence>
<gene>
    <name evidence="3" type="ORF">A8C56_15975</name>
</gene>
<evidence type="ECO:0000313" key="3">
    <source>
        <dbReference type="EMBL" id="ANH82259.1"/>
    </source>
</evidence>
<dbReference type="STRING" id="1176587.A8C56_15975"/>
<reference evidence="3 4" key="1">
    <citation type="submission" date="2016-05" db="EMBL/GenBank/DDBJ databases">
        <title>Niabella ginsenosidivorans BS26 whole genome sequencing.</title>
        <authorList>
            <person name="Im W.T."/>
            <person name="Siddiqi M.Z."/>
        </authorList>
    </citation>
    <scope>NUCLEOTIDE SEQUENCE [LARGE SCALE GENOMIC DNA]</scope>
    <source>
        <strain evidence="3 4">BS26</strain>
    </source>
</reference>
<sequence length="266" mass="29778">MKRALLLLLLTAGGACTATKTTVKNPEQSHLVIDGKLWGSLFQQKAAEYAALCYQAYNTARTSLDKILQDSSSRPLAIVTDIDETFLDNSPYAVSRALQGLDYENKTWHEWTAKGVATPLAGSLDFFNYAAARNVTVFYITNRDEQERAGTLANLKKFNFPFADNEHLILMKDISSKESRRQAVAEKYNIVLFLGDNLADFSALWDKRSTEERLQHVKEHAADFGTRYIVLPNITYGGWEDAIYGNKHTLTPAQKDSAVKANLTDD</sequence>
<keyword evidence="1 2" id="KW-0732">Signal</keyword>
<dbReference type="InterPro" id="IPR006423">
    <property type="entry name" value="Lipo_e_P4"/>
</dbReference>
<dbReference type="InterPro" id="IPR036412">
    <property type="entry name" value="HAD-like_sf"/>
</dbReference>
<dbReference type="OrthoDB" id="395856at2"/>
<dbReference type="CDD" id="cd07534">
    <property type="entry name" value="HAD_CAP"/>
    <property type="match status" value="1"/>
</dbReference>
<dbReference type="RefSeq" id="WP_067758128.1">
    <property type="nucleotide sequence ID" value="NZ_CP015772.1"/>
</dbReference>
<evidence type="ECO:0000256" key="1">
    <source>
        <dbReference type="ARBA" id="ARBA00022729"/>
    </source>
</evidence>
<evidence type="ECO:0000256" key="2">
    <source>
        <dbReference type="SAM" id="SignalP"/>
    </source>
</evidence>
<dbReference type="PANTHER" id="PTHR31284">
    <property type="entry name" value="ACID PHOSPHATASE-LIKE PROTEIN"/>
    <property type="match status" value="1"/>
</dbReference>
<dbReference type="Gene3D" id="3.40.50.1000">
    <property type="entry name" value="HAD superfamily/HAD-like"/>
    <property type="match status" value="1"/>
</dbReference>